<dbReference type="RefSeq" id="WP_028353431.1">
    <property type="nucleotide sequence ID" value="NZ_NEVT01000003.1"/>
</dbReference>
<proteinExistence type="predicted"/>
<comment type="caution">
    <text evidence="1">The sequence shown here is derived from an EMBL/GenBank/DDBJ whole genome shotgun (WGS) entry which is preliminary data.</text>
</comment>
<name>A0A261W1L1_9BORD</name>
<accession>A0A261W1L1</accession>
<dbReference type="AlphaFoldDB" id="A0A261W1L1"/>
<gene>
    <name evidence="1" type="ORF">CAL24_08405</name>
</gene>
<dbReference type="Pfam" id="PF10934">
    <property type="entry name" value="Sheath_initiator"/>
    <property type="match status" value="1"/>
</dbReference>
<evidence type="ECO:0000313" key="2">
    <source>
        <dbReference type="Proteomes" id="UP000215633"/>
    </source>
</evidence>
<organism evidence="1 2">
    <name type="scientific">Bordetella genomosp. 2</name>
    <dbReference type="NCBI Taxonomy" id="1983456"/>
    <lineage>
        <taxon>Bacteria</taxon>
        <taxon>Pseudomonadati</taxon>
        <taxon>Pseudomonadota</taxon>
        <taxon>Betaproteobacteria</taxon>
        <taxon>Burkholderiales</taxon>
        <taxon>Alcaligenaceae</taxon>
        <taxon>Bordetella</taxon>
    </lineage>
</organism>
<dbReference type="Proteomes" id="UP000215633">
    <property type="component" value="Unassembled WGS sequence"/>
</dbReference>
<reference evidence="2" key="1">
    <citation type="submission" date="2017-05" db="EMBL/GenBank/DDBJ databases">
        <title>Complete and WGS of Bordetella genogroups.</title>
        <authorList>
            <person name="Spilker T."/>
            <person name="Lipuma J."/>
        </authorList>
    </citation>
    <scope>NUCLEOTIDE SEQUENCE [LARGE SCALE GENOMIC DNA]</scope>
    <source>
        <strain evidence="2">AU8256</strain>
    </source>
</reference>
<dbReference type="Gene3D" id="3.10.450.40">
    <property type="match status" value="1"/>
</dbReference>
<protein>
    <recommendedName>
        <fullName evidence="3">IraD/Gp25-like domain-containing protein</fullName>
    </recommendedName>
</protein>
<dbReference type="SUPFAM" id="SSF160719">
    <property type="entry name" value="gpW/gp25-like"/>
    <property type="match status" value="1"/>
</dbReference>
<evidence type="ECO:0000313" key="1">
    <source>
        <dbReference type="EMBL" id="OZI79921.1"/>
    </source>
</evidence>
<dbReference type="InterPro" id="IPR020288">
    <property type="entry name" value="Sheath_initiator"/>
</dbReference>
<sequence>MSLDLKLADDHDLALSSAGDARLLDGAERIAQQIKVTLLTFLGEWFLDTDFGVPYLEQVLIKAPQRAQLEAVFRARIADVPGVRGVRRLDLQIERALRRLRVEFEAETDEGIVTLQFVL</sequence>
<evidence type="ECO:0008006" key="3">
    <source>
        <dbReference type="Google" id="ProtNLM"/>
    </source>
</evidence>
<dbReference type="EMBL" id="NEVT01000003">
    <property type="protein sequence ID" value="OZI79921.1"/>
    <property type="molecule type" value="Genomic_DNA"/>
</dbReference>
<keyword evidence="2" id="KW-1185">Reference proteome</keyword>